<proteinExistence type="predicted"/>
<organism evidence="1">
    <name type="scientific">Lacrimispora sp. BS-2</name>
    <dbReference type="NCBI Taxonomy" id="3151850"/>
    <lineage>
        <taxon>Bacteria</taxon>
        <taxon>Bacillati</taxon>
        <taxon>Bacillota</taxon>
        <taxon>Clostridia</taxon>
        <taxon>Lachnospirales</taxon>
        <taxon>Lachnospiraceae</taxon>
        <taxon>Lacrimispora</taxon>
    </lineage>
</organism>
<reference evidence="1" key="1">
    <citation type="submission" date="2024-06" db="EMBL/GenBank/DDBJ databases">
        <title>Lacrimispora cavernae sp. nov., a novel anaerobe isolated from bat guano pile inside a cave.</title>
        <authorList>
            <person name="Miller S.L."/>
            <person name="Lu N."/>
            <person name="King J."/>
            <person name="Sankaranarayanan K."/>
            <person name="Lawson P.A."/>
        </authorList>
    </citation>
    <scope>NUCLEOTIDE SEQUENCE</scope>
    <source>
        <strain evidence="1">BS-2</strain>
    </source>
</reference>
<protein>
    <submittedName>
        <fullName evidence="1">Uncharacterized protein</fullName>
    </submittedName>
</protein>
<sequence>MRHWNKKYEKSLEKEFNRLEAASREVIPPSAPPGEFENIMAEMERRGIEPRIRKELKKRK</sequence>
<gene>
    <name evidence="1" type="ORF">ABFV83_13515</name>
</gene>
<dbReference type="RefSeq" id="WP_349944544.1">
    <property type="nucleotide sequence ID" value="NZ_CP157940.1"/>
</dbReference>
<dbReference type="EMBL" id="CP157940">
    <property type="protein sequence ID" value="XBS52845.1"/>
    <property type="molecule type" value="Genomic_DNA"/>
</dbReference>
<name>A0AAU7PKR9_9FIRM</name>
<dbReference type="AlphaFoldDB" id="A0AAU7PKR9"/>
<accession>A0AAU7PKR9</accession>
<evidence type="ECO:0000313" key="1">
    <source>
        <dbReference type="EMBL" id="XBS52845.1"/>
    </source>
</evidence>